<feature type="domain" description="TonB-dependent receptor plug" evidence="15">
    <location>
        <begin position="61"/>
        <end position="170"/>
    </location>
</feature>
<keyword evidence="4" id="KW-0410">Iron transport</keyword>
<comment type="similarity">
    <text evidence="11 12">Belongs to the TonB-dependent receptor family.</text>
</comment>
<keyword evidence="16" id="KW-0675">Receptor</keyword>
<keyword evidence="5 11" id="KW-0812">Transmembrane</keyword>
<dbReference type="PANTHER" id="PTHR32552:SF81">
    <property type="entry name" value="TONB-DEPENDENT OUTER MEMBRANE RECEPTOR"/>
    <property type="match status" value="1"/>
</dbReference>
<evidence type="ECO:0000256" key="8">
    <source>
        <dbReference type="ARBA" id="ARBA00023077"/>
    </source>
</evidence>
<reference evidence="16 17" key="1">
    <citation type="submission" date="2023-09" db="EMBL/GenBank/DDBJ databases">
        <authorList>
            <person name="Rey-Velasco X."/>
        </authorList>
    </citation>
    <scope>NUCLEOTIDE SEQUENCE [LARGE SCALE GENOMIC DNA]</scope>
    <source>
        <strain evidence="16 17">F390</strain>
    </source>
</reference>
<keyword evidence="2 11" id="KW-0813">Transport</keyword>
<evidence type="ECO:0000256" key="11">
    <source>
        <dbReference type="PROSITE-ProRule" id="PRU01360"/>
    </source>
</evidence>
<dbReference type="Pfam" id="PF07715">
    <property type="entry name" value="Plug"/>
    <property type="match status" value="1"/>
</dbReference>
<evidence type="ECO:0000256" key="10">
    <source>
        <dbReference type="ARBA" id="ARBA00023237"/>
    </source>
</evidence>
<feature type="domain" description="TonB-dependent receptor-like beta-barrel" evidence="14">
    <location>
        <begin position="300"/>
        <end position="754"/>
    </location>
</feature>
<comment type="caution">
    <text evidence="16">The sequence shown here is derived from an EMBL/GenBank/DDBJ whole genome shotgun (WGS) entry which is preliminary data.</text>
</comment>
<feature type="signal peptide" evidence="13">
    <location>
        <begin position="1"/>
        <end position="28"/>
    </location>
</feature>
<evidence type="ECO:0000256" key="12">
    <source>
        <dbReference type="RuleBase" id="RU003357"/>
    </source>
</evidence>
<evidence type="ECO:0000256" key="5">
    <source>
        <dbReference type="ARBA" id="ARBA00022692"/>
    </source>
</evidence>
<sequence length="791" mass="85451">MIARISGNIWLGGSALAIMLACVSTASAQEQPPADEQQGADRNVFATDPIIVTARRRVETAQDVPIALTVLSGAQVTQPGTIGLTQVAQLAPSLQLTATNPRQTNINIRGLGATPAFASLGLEYGVGVYVDQVYYSRPTQAAFDLYDLERVEVLRGPQGTLFGKNTTAGAINIVTQEPSFTPSGRAEISLGNYRSIQARATATAPLTDTVAVRLSMSDTVRDKGFQTVASTGKRVHDLYSLSLRGQVLFEPGDAFRLRLTGDYSSFEQDCCQGPTTTIRTTRIDGSALPNNFLDRIARFGYETLPVDPFARRLETNRPFDNTIKTYGAAAIADLDLGAATVTSVTGWRKLQYRPSTDGDLTGLDIFVDAGIDEDQEQFSQELRIASNGVRTLDYVAGLYYFWQRIDDDIFVKYGEDAALWILGPAPGSSAASIGGQAALNGLFADGAARASTNSYAIFGEATYHIGELVDVTGGLRYTKEDKTGSFAQVQRGPELSATEVLFGAQAIRNAFAPAIAYDVDSSEDNLTGRATIAVNPSDDLLVYATYARGFKSGGLNLNATTAPRVIEPEKVEAYELGIKAGLLDQRLTINLAAFTQDIDNYQSQQIDTAVAQTAYIANVGSVRSRGVEADANLQLSRSLRLFASGAYTDASYRDFLNAPCPVEYVGLQLTCDLSGRRLPGVSKYSAAMGGKFSARLDEDRMFYVQADHSYRSDFYTTYNLAADSLADGYHVTNARIGVRDERQGWDLSLFARNLFDSEYVSIINPSAFNTGQSTAILGDPRTYGVTFRITS</sequence>
<comment type="subcellular location">
    <subcellularLocation>
        <location evidence="1 11">Cell outer membrane</location>
        <topology evidence="1 11">Multi-pass membrane protein</topology>
    </subcellularLocation>
</comment>
<keyword evidence="7" id="KW-0406">Ion transport</keyword>
<keyword evidence="10 11" id="KW-0998">Cell outer membrane</keyword>
<evidence type="ECO:0000256" key="9">
    <source>
        <dbReference type="ARBA" id="ARBA00023136"/>
    </source>
</evidence>
<protein>
    <submittedName>
        <fullName evidence="16">TonB-dependent receptor</fullName>
    </submittedName>
</protein>
<evidence type="ECO:0000259" key="15">
    <source>
        <dbReference type="Pfam" id="PF07715"/>
    </source>
</evidence>
<feature type="chain" id="PRO_5046353716" evidence="13">
    <location>
        <begin position="29"/>
        <end position="791"/>
    </location>
</feature>
<keyword evidence="3 11" id="KW-1134">Transmembrane beta strand</keyword>
<dbReference type="Pfam" id="PF00593">
    <property type="entry name" value="TonB_dep_Rec_b-barrel"/>
    <property type="match status" value="1"/>
</dbReference>
<dbReference type="InterPro" id="IPR039426">
    <property type="entry name" value="TonB-dep_rcpt-like"/>
</dbReference>
<evidence type="ECO:0000313" key="17">
    <source>
        <dbReference type="Proteomes" id="UP001259803"/>
    </source>
</evidence>
<evidence type="ECO:0000256" key="6">
    <source>
        <dbReference type="ARBA" id="ARBA00023004"/>
    </source>
</evidence>
<dbReference type="PROSITE" id="PS52016">
    <property type="entry name" value="TONB_DEPENDENT_REC_3"/>
    <property type="match status" value="1"/>
</dbReference>
<evidence type="ECO:0000256" key="13">
    <source>
        <dbReference type="SAM" id="SignalP"/>
    </source>
</evidence>
<name>A0ABU2ZIL7_9SPHN</name>
<dbReference type="Gene3D" id="2.40.170.20">
    <property type="entry name" value="TonB-dependent receptor, beta-barrel domain"/>
    <property type="match status" value="1"/>
</dbReference>
<keyword evidence="8 12" id="KW-0798">TonB box</keyword>
<dbReference type="PANTHER" id="PTHR32552">
    <property type="entry name" value="FERRICHROME IRON RECEPTOR-RELATED"/>
    <property type="match status" value="1"/>
</dbReference>
<dbReference type="EMBL" id="JAVRHS010000004">
    <property type="protein sequence ID" value="MDT0575868.1"/>
    <property type="molecule type" value="Genomic_DNA"/>
</dbReference>
<dbReference type="InterPro" id="IPR012910">
    <property type="entry name" value="Plug_dom"/>
</dbReference>
<organism evidence="16 17">
    <name type="scientific">Croceicoccus esteveae</name>
    <dbReference type="NCBI Taxonomy" id="3075597"/>
    <lineage>
        <taxon>Bacteria</taxon>
        <taxon>Pseudomonadati</taxon>
        <taxon>Pseudomonadota</taxon>
        <taxon>Alphaproteobacteria</taxon>
        <taxon>Sphingomonadales</taxon>
        <taxon>Erythrobacteraceae</taxon>
        <taxon>Croceicoccus</taxon>
    </lineage>
</organism>
<dbReference type="InterPro" id="IPR036942">
    <property type="entry name" value="Beta-barrel_TonB_sf"/>
</dbReference>
<evidence type="ECO:0000256" key="4">
    <source>
        <dbReference type="ARBA" id="ARBA00022496"/>
    </source>
</evidence>
<evidence type="ECO:0000256" key="7">
    <source>
        <dbReference type="ARBA" id="ARBA00023065"/>
    </source>
</evidence>
<evidence type="ECO:0000259" key="14">
    <source>
        <dbReference type="Pfam" id="PF00593"/>
    </source>
</evidence>
<keyword evidence="17" id="KW-1185">Reference proteome</keyword>
<keyword evidence="6" id="KW-0408">Iron</keyword>
<dbReference type="PROSITE" id="PS51257">
    <property type="entry name" value="PROKAR_LIPOPROTEIN"/>
    <property type="match status" value="1"/>
</dbReference>
<evidence type="ECO:0000256" key="2">
    <source>
        <dbReference type="ARBA" id="ARBA00022448"/>
    </source>
</evidence>
<proteinExistence type="inferred from homology"/>
<evidence type="ECO:0000256" key="3">
    <source>
        <dbReference type="ARBA" id="ARBA00022452"/>
    </source>
</evidence>
<gene>
    <name evidence="16" type="ORF">RM533_06685</name>
</gene>
<keyword evidence="13" id="KW-0732">Signal</keyword>
<dbReference type="SUPFAM" id="SSF56935">
    <property type="entry name" value="Porins"/>
    <property type="match status" value="1"/>
</dbReference>
<dbReference type="RefSeq" id="WP_311340450.1">
    <property type="nucleotide sequence ID" value="NZ_JAVRHS010000004.1"/>
</dbReference>
<dbReference type="InterPro" id="IPR000531">
    <property type="entry name" value="Beta-barrel_TonB"/>
</dbReference>
<dbReference type="Proteomes" id="UP001259803">
    <property type="component" value="Unassembled WGS sequence"/>
</dbReference>
<evidence type="ECO:0000313" key="16">
    <source>
        <dbReference type="EMBL" id="MDT0575868.1"/>
    </source>
</evidence>
<keyword evidence="9 11" id="KW-0472">Membrane</keyword>
<evidence type="ECO:0000256" key="1">
    <source>
        <dbReference type="ARBA" id="ARBA00004571"/>
    </source>
</evidence>
<accession>A0ABU2ZIL7</accession>